<gene>
    <name evidence="8" type="ORF">FOKN1_0223</name>
</gene>
<dbReference type="KEGG" id="ttc:FOKN1_0223"/>
<dbReference type="Gene3D" id="1.10.10.2830">
    <property type="match status" value="1"/>
</dbReference>
<dbReference type="InterPro" id="IPR036086">
    <property type="entry name" value="ParB/Sulfiredoxin_sf"/>
</dbReference>
<feature type="region of interest" description="Disordered" evidence="6">
    <location>
        <begin position="1"/>
        <end position="51"/>
    </location>
</feature>
<evidence type="ECO:0000313" key="8">
    <source>
        <dbReference type="EMBL" id="BAZ92627.1"/>
    </source>
</evidence>
<evidence type="ECO:0000256" key="5">
    <source>
        <dbReference type="ARBA" id="ARBA00025472"/>
    </source>
</evidence>
<keyword evidence="9" id="KW-1185">Reference proteome</keyword>
<protein>
    <recommendedName>
        <fullName evidence="2">Probable chromosome-partitioning protein ParB</fullName>
    </recommendedName>
</protein>
<evidence type="ECO:0000256" key="6">
    <source>
        <dbReference type="SAM" id="MobiDB-lite"/>
    </source>
</evidence>
<evidence type="ECO:0000256" key="4">
    <source>
        <dbReference type="ARBA" id="ARBA00023125"/>
    </source>
</evidence>
<dbReference type="PANTHER" id="PTHR33375">
    <property type="entry name" value="CHROMOSOME-PARTITIONING PROTEIN PARB-RELATED"/>
    <property type="match status" value="1"/>
</dbReference>
<reference evidence="8 9" key="1">
    <citation type="submission" date="2017-05" db="EMBL/GenBank/DDBJ databases">
        <title>Thiocyanate degradation by Thiohalobacter thiocyanaticus FOKN1.</title>
        <authorList>
            <person name="Oshiki M."/>
            <person name="Fukushima T."/>
            <person name="Kawano S."/>
            <person name="Nakagawa J."/>
        </authorList>
    </citation>
    <scope>NUCLEOTIDE SEQUENCE [LARGE SCALE GENOMIC DNA]</scope>
    <source>
        <strain evidence="8 9">FOKN1</strain>
    </source>
</reference>
<dbReference type="InterPro" id="IPR057240">
    <property type="entry name" value="ParB_dimer_C"/>
</dbReference>
<dbReference type="InterPro" id="IPR041468">
    <property type="entry name" value="HTH_ParB/Spo0J"/>
</dbReference>
<dbReference type="SMART" id="SM00470">
    <property type="entry name" value="ParB"/>
    <property type="match status" value="1"/>
</dbReference>
<dbReference type="InterPro" id="IPR050336">
    <property type="entry name" value="Chromosome_partition/occlusion"/>
</dbReference>
<dbReference type="EMBL" id="AP018052">
    <property type="protein sequence ID" value="BAZ92627.1"/>
    <property type="molecule type" value="Genomic_DNA"/>
</dbReference>
<keyword evidence="3" id="KW-0159">Chromosome partition</keyword>
<evidence type="ECO:0000256" key="3">
    <source>
        <dbReference type="ARBA" id="ARBA00022829"/>
    </source>
</evidence>
<dbReference type="Pfam" id="PF02195">
    <property type="entry name" value="ParB_N"/>
    <property type="match status" value="1"/>
</dbReference>
<dbReference type="InterPro" id="IPR003115">
    <property type="entry name" value="ParB_N"/>
</dbReference>
<dbReference type="RefSeq" id="WP_096363891.1">
    <property type="nucleotide sequence ID" value="NZ_AP018052.1"/>
</dbReference>
<dbReference type="Pfam" id="PF17762">
    <property type="entry name" value="HTH_ParB"/>
    <property type="match status" value="1"/>
</dbReference>
<feature type="region of interest" description="Disordered" evidence="6">
    <location>
        <begin position="242"/>
        <end position="263"/>
    </location>
</feature>
<evidence type="ECO:0000313" key="9">
    <source>
        <dbReference type="Proteomes" id="UP000218765"/>
    </source>
</evidence>
<dbReference type="Pfam" id="PF23552">
    <property type="entry name" value="ParB_C"/>
    <property type="match status" value="1"/>
</dbReference>
<comment type="similarity">
    <text evidence="1">Belongs to the ParB family.</text>
</comment>
<dbReference type="GO" id="GO:0045881">
    <property type="term" value="P:positive regulation of sporulation resulting in formation of a cellular spore"/>
    <property type="evidence" value="ECO:0007669"/>
    <property type="project" value="TreeGrafter"/>
</dbReference>
<evidence type="ECO:0000259" key="7">
    <source>
        <dbReference type="SMART" id="SM00470"/>
    </source>
</evidence>
<sequence>MATKKRGLGRGLDALLGSSAKGAATKRKPPTAAPDEAAGTPQAPEREGLRELPVDLIQRGKYQPRQDMHTESLQDLADSIRAQGVVQPIVVRPIEHSGNQTRYEIIAGERRWRAAQLAGLQEIPAVVREVPDRAAIAMALIENIQRENLNPMEEARALQRLLQEFELTHQQAAEAVGRSRTSVTNLLRLLELNEDVRQLVEAGKLEMGHARALLGVSGTIQSELARAVTSRGLSVRETERLVKRQQTEPAHGGRPAAPAADPNTRRLEQDLAERLGAAVKLQAGRGGKGKLVISFNSLDELDGILDHIK</sequence>
<evidence type="ECO:0000256" key="1">
    <source>
        <dbReference type="ARBA" id="ARBA00006295"/>
    </source>
</evidence>
<dbReference type="Gene3D" id="3.90.1530.30">
    <property type="match status" value="1"/>
</dbReference>
<dbReference type="FunFam" id="3.90.1530.30:FF:000001">
    <property type="entry name" value="Chromosome partitioning protein ParB"/>
    <property type="match status" value="1"/>
</dbReference>
<dbReference type="CDD" id="cd16393">
    <property type="entry name" value="SPO0J_N"/>
    <property type="match status" value="1"/>
</dbReference>
<feature type="domain" description="ParB-like N-terminal" evidence="7">
    <location>
        <begin position="50"/>
        <end position="144"/>
    </location>
</feature>
<keyword evidence="4" id="KW-0238">DNA-binding</keyword>
<evidence type="ECO:0000256" key="2">
    <source>
        <dbReference type="ARBA" id="ARBA00022372"/>
    </source>
</evidence>
<dbReference type="PANTHER" id="PTHR33375:SF1">
    <property type="entry name" value="CHROMOSOME-PARTITIONING PROTEIN PARB-RELATED"/>
    <property type="match status" value="1"/>
</dbReference>
<proteinExistence type="inferred from homology"/>
<organism evidence="8 9">
    <name type="scientific">Thiohalobacter thiocyanaticus</name>
    <dbReference type="NCBI Taxonomy" id="585455"/>
    <lineage>
        <taxon>Bacteria</taxon>
        <taxon>Pseudomonadati</taxon>
        <taxon>Pseudomonadota</taxon>
        <taxon>Gammaproteobacteria</taxon>
        <taxon>Thiohalobacterales</taxon>
        <taxon>Thiohalobacteraceae</taxon>
        <taxon>Thiohalobacter</taxon>
    </lineage>
</organism>
<dbReference type="AlphaFoldDB" id="A0A1Z4VM08"/>
<dbReference type="InterPro" id="IPR004437">
    <property type="entry name" value="ParB/RepB/Spo0J"/>
</dbReference>
<dbReference type="SUPFAM" id="SSF109709">
    <property type="entry name" value="KorB DNA-binding domain-like"/>
    <property type="match status" value="1"/>
</dbReference>
<dbReference type="NCBIfam" id="TIGR00180">
    <property type="entry name" value="parB_part"/>
    <property type="match status" value="1"/>
</dbReference>
<dbReference type="GO" id="GO:0007059">
    <property type="term" value="P:chromosome segregation"/>
    <property type="evidence" value="ECO:0007669"/>
    <property type="project" value="UniProtKB-KW"/>
</dbReference>
<comment type="function">
    <text evidence="5">Involved in chromosome partition. Localize to both poles of the predivisional cell following completion of DNA replication. Binds to the DNA origin of replication.</text>
</comment>
<accession>A0A1Z4VM08</accession>
<feature type="compositionally biased region" description="Low complexity" evidence="6">
    <location>
        <begin position="249"/>
        <end position="262"/>
    </location>
</feature>
<dbReference type="FunFam" id="1.10.10.2830:FF:000001">
    <property type="entry name" value="Chromosome partitioning protein ParB"/>
    <property type="match status" value="1"/>
</dbReference>
<dbReference type="GO" id="GO:0003677">
    <property type="term" value="F:DNA binding"/>
    <property type="evidence" value="ECO:0007669"/>
    <property type="project" value="UniProtKB-KW"/>
</dbReference>
<dbReference type="Proteomes" id="UP000218765">
    <property type="component" value="Chromosome"/>
</dbReference>
<feature type="compositionally biased region" description="Low complexity" evidence="6">
    <location>
        <begin position="11"/>
        <end position="23"/>
    </location>
</feature>
<dbReference type="SUPFAM" id="SSF110849">
    <property type="entry name" value="ParB/Sulfiredoxin"/>
    <property type="match status" value="1"/>
</dbReference>
<name>A0A1Z4VM08_9GAMM</name>
<dbReference type="OrthoDB" id="9802051at2"/>
<dbReference type="GO" id="GO:0005694">
    <property type="term" value="C:chromosome"/>
    <property type="evidence" value="ECO:0007669"/>
    <property type="project" value="TreeGrafter"/>
</dbReference>